<keyword evidence="6" id="KW-0560">Oxidoreductase</keyword>
<keyword evidence="10" id="KW-1185">Reference proteome</keyword>
<evidence type="ECO:0000256" key="7">
    <source>
        <dbReference type="ARBA" id="ARBA00023033"/>
    </source>
</evidence>
<keyword evidence="3" id="KW-0285">Flavoprotein</keyword>
<evidence type="ECO:0000256" key="1">
    <source>
        <dbReference type="ARBA" id="ARBA00001974"/>
    </source>
</evidence>
<dbReference type="GO" id="GO:0016709">
    <property type="term" value="F:oxidoreductase activity, acting on paired donors, with incorporation or reduction of molecular oxygen, NAD(P)H as one donor, and incorporation of one atom of oxygen"/>
    <property type="evidence" value="ECO:0007669"/>
    <property type="project" value="UniProtKB-ARBA"/>
</dbReference>
<evidence type="ECO:0000256" key="8">
    <source>
        <dbReference type="SAM" id="MobiDB-lite"/>
    </source>
</evidence>
<dbReference type="KEGG" id="spad:DVK44_31315"/>
<evidence type="ECO:0000256" key="5">
    <source>
        <dbReference type="ARBA" id="ARBA00022857"/>
    </source>
</evidence>
<dbReference type="InterPro" id="IPR036188">
    <property type="entry name" value="FAD/NAD-bd_sf"/>
</dbReference>
<organism evidence="9 10">
    <name type="scientific">Streptomyces paludis</name>
    <dbReference type="NCBI Taxonomy" id="2282738"/>
    <lineage>
        <taxon>Bacteria</taxon>
        <taxon>Bacillati</taxon>
        <taxon>Actinomycetota</taxon>
        <taxon>Actinomycetes</taxon>
        <taxon>Kitasatosporales</taxon>
        <taxon>Streptomycetaceae</taxon>
        <taxon>Streptomyces</taxon>
    </lineage>
</organism>
<dbReference type="PANTHER" id="PTHR43098">
    <property type="entry name" value="L-ORNITHINE N(5)-MONOOXYGENASE-RELATED"/>
    <property type="match status" value="1"/>
</dbReference>
<feature type="region of interest" description="Disordered" evidence="8">
    <location>
        <begin position="1"/>
        <end position="24"/>
    </location>
</feature>
<dbReference type="OrthoDB" id="5168853at2"/>
<dbReference type="InterPro" id="IPR050775">
    <property type="entry name" value="FAD-binding_Monooxygenases"/>
</dbReference>
<protein>
    <submittedName>
        <fullName evidence="9">NAD(P)/FAD-dependent oxidoreductase</fullName>
    </submittedName>
</protein>
<dbReference type="Gene3D" id="3.50.50.60">
    <property type="entry name" value="FAD/NAD(P)-binding domain"/>
    <property type="match status" value="2"/>
</dbReference>
<dbReference type="PRINTS" id="PR00411">
    <property type="entry name" value="PNDRDTASEI"/>
</dbReference>
<comment type="similarity">
    <text evidence="2">Belongs to the FAD-binding monooxygenase family.</text>
</comment>
<evidence type="ECO:0000313" key="10">
    <source>
        <dbReference type="Proteomes" id="UP000253868"/>
    </source>
</evidence>
<dbReference type="SUPFAM" id="SSF51905">
    <property type="entry name" value="FAD/NAD(P)-binding domain"/>
    <property type="match status" value="3"/>
</dbReference>
<proteinExistence type="inferred from homology"/>
<keyword evidence="7" id="KW-0503">Monooxygenase</keyword>
<gene>
    <name evidence="9" type="ORF">DVK44_31315</name>
</gene>
<reference evidence="10" key="1">
    <citation type="submission" date="2018-07" db="EMBL/GenBank/DDBJ databases">
        <authorList>
            <person name="Zhao J."/>
        </authorList>
    </citation>
    <scope>NUCLEOTIDE SEQUENCE [LARGE SCALE GENOMIC DNA]</scope>
    <source>
        <strain evidence="10">GSSD-12</strain>
    </source>
</reference>
<dbReference type="Proteomes" id="UP000253868">
    <property type="component" value="Chromosome"/>
</dbReference>
<dbReference type="Pfam" id="PF13738">
    <property type="entry name" value="Pyr_redox_3"/>
    <property type="match status" value="1"/>
</dbReference>
<feature type="compositionally biased region" description="Basic and acidic residues" evidence="8">
    <location>
        <begin position="10"/>
        <end position="19"/>
    </location>
</feature>
<evidence type="ECO:0000256" key="6">
    <source>
        <dbReference type="ARBA" id="ARBA00023002"/>
    </source>
</evidence>
<dbReference type="AlphaFoldDB" id="A0A345HXN1"/>
<dbReference type="RefSeq" id="WP_114663996.1">
    <property type="nucleotide sequence ID" value="NZ_CP031194.1"/>
</dbReference>
<keyword evidence="4" id="KW-0274">FAD</keyword>
<evidence type="ECO:0000313" key="9">
    <source>
        <dbReference type="EMBL" id="AXG81455.1"/>
    </source>
</evidence>
<dbReference type="PANTHER" id="PTHR43098:SF3">
    <property type="entry name" value="L-ORNITHINE N(5)-MONOOXYGENASE-RELATED"/>
    <property type="match status" value="1"/>
</dbReference>
<accession>A0A345HXN1</accession>
<evidence type="ECO:0000256" key="4">
    <source>
        <dbReference type="ARBA" id="ARBA00022827"/>
    </source>
</evidence>
<dbReference type="EMBL" id="CP031194">
    <property type="protein sequence ID" value="AXG81455.1"/>
    <property type="molecule type" value="Genomic_DNA"/>
</dbReference>
<comment type="cofactor">
    <cofactor evidence="1">
        <name>FAD</name>
        <dbReference type="ChEBI" id="CHEBI:57692"/>
    </cofactor>
</comment>
<name>A0A345HXN1_9ACTN</name>
<evidence type="ECO:0000256" key="3">
    <source>
        <dbReference type="ARBA" id="ARBA00022630"/>
    </source>
</evidence>
<sequence>MSGTQQQRQSDQRPDRQPDQDGPLDIVVVGAGVTGIYQLYRAREAGFSARLLEAGSGVGGVWYWNRYPEARFDSESYSYGYLFSKELWEEWEWSEQYAGQPEIERYFNHVVDRFGLRDDITFDARVTSAVFDEEAGLWTVTADNGTTLRTRYLVAATGNLSVPFIPGIEGRDGFRGAQHHTSRWPKTPVDFTGKHVALIGTGSSGVQIVPAIADEVASLTVYQMKADWVTPLNNRPITPDEQASLKGDFERIRDTLATSPSGFLHTLNPVSGSDVPAEERQRFYEKVWNGPGFTKLTEHYRDMTTDPVINAEWCDFMAAKIRTLVKDPGTAEKLIPKDGGYGARRPPFGTGYYEAYNKPAVRLVSLPEEPILRITGDAIETGEGPYPTDIIIWGTGYDFGTGALNRLGVRGHDGRPLKEYWSDGPRTYLGVATAGFPNFFFPGGPHGATGNNPRYAGDQADLVHDIIVHAREHGHTVVAVKPAAETEWTGLMNAADSYSMFQRSSYFYGGNIPGKAVSQLLNPAGRWKLQELIGELRHNDYAAFDFRKPRAPDA</sequence>
<keyword evidence="5" id="KW-0521">NADP</keyword>
<evidence type="ECO:0000256" key="2">
    <source>
        <dbReference type="ARBA" id="ARBA00010139"/>
    </source>
</evidence>